<dbReference type="KEGG" id="cgob:115003632"/>
<protein>
    <submittedName>
        <fullName evidence="11">Patched domain-containing protein 1</fullName>
    </submittedName>
</protein>
<dbReference type="InterPro" id="IPR051697">
    <property type="entry name" value="Patched_domain-protein"/>
</dbReference>
<dbReference type="InterPro" id="IPR003392">
    <property type="entry name" value="PTHD_SSD"/>
</dbReference>
<evidence type="ECO:0000256" key="2">
    <source>
        <dbReference type="ARBA" id="ARBA00005585"/>
    </source>
</evidence>
<feature type="transmembrane region" description="Helical" evidence="8">
    <location>
        <begin position="337"/>
        <end position="358"/>
    </location>
</feature>
<evidence type="ECO:0000256" key="7">
    <source>
        <dbReference type="SAM" id="MobiDB-lite"/>
    </source>
</evidence>
<comment type="similarity">
    <text evidence="2">Belongs to the patched family.</text>
</comment>
<dbReference type="RefSeq" id="XP_029281369.1">
    <property type="nucleotide sequence ID" value="XM_029425509.1"/>
</dbReference>
<feature type="transmembrane region" description="Helical" evidence="8">
    <location>
        <begin position="664"/>
        <end position="687"/>
    </location>
</feature>
<dbReference type="GeneID" id="115003632"/>
<keyword evidence="5 8" id="KW-0472">Membrane</keyword>
<evidence type="ECO:0000256" key="5">
    <source>
        <dbReference type="ARBA" id="ARBA00023136"/>
    </source>
</evidence>
<dbReference type="PANTHER" id="PTHR10796">
    <property type="entry name" value="PATCHED-RELATED"/>
    <property type="match status" value="1"/>
</dbReference>
<feature type="transmembrane region" description="Helical" evidence="8">
    <location>
        <begin position="268"/>
        <end position="290"/>
    </location>
</feature>
<dbReference type="AlphaFoldDB" id="A0A6J2P7J2"/>
<feature type="transmembrane region" description="Helical" evidence="8">
    <location>
        <begin position="766"/>
        <end position="784"/>
    </location>
</feature>
<keyword evidence="10" id="KW-1185">Reference proteome</keyword>
<organism evidence="10 11">
    <name type="scientific">Cottoperca gobio</name>
    <name type="common">Frogmouth</name>
    <name type="synonym">Aphritis gobio</name>
    <dbReference type="NCBI Taxonomy" id="56716"/>
    <lineage>
        <taxon>Eukaryota</taxon>
        <taxon>Metazoa</taxon>
        <taxon>Chordata</taxon>
        <taxon>Craniata</taxon>
        <taxon>Vertebrata</taxon>
        <taxon>Euteleostomi</taxon>
        <taxon>Actinopterygii</taxon>
        <taxon>Neopterygii</taxon>
        <taxon>Teleostei</taxon>
        <taxon>Neoteleostei</taxon>
        <taxon>Acanthomorphata</taxon>
        <taxon>Eupercaria</taxon>
        <taxon>Perciformes</taxon>
        <taxon>Notothenioidei</taxon>
        <taxon>Bovichtidae</taxon>
        <taxon>Cottoperca</taxon>
    </lineage>
</organism>
<proteinExistence type="inferred from homology"/>
<sequence length="865" mass="98472">MCFIGGDGASASWILWRMLRQVIHRGLKASFYWLGLFVSRHPVFFLTVPAVLTIIFGSTVLSRFKPETDLEVLVAPTHSLAKIERSLANSLFPIDQSKHKLYSDLHTPGRYGRLILLAKSGGNILELADQVLQVHKQVLDLRDGRVSFIGHQLGGVSFSANSRDQQVKFARAVQITYYLRNHGPVVQDAIAERWENEFCALASRLSTAEAPHAPDQLHIQSLTSFSLWRDFHQTGVLAKGEVLVSLVLVLLAATISSSMRDCLRGKPFLGLLGVLTICIANVTAAGIFFISDGKFNSTLLGIPFFAMGHGTKGVFELLAGWRRTRENLPFKERVADAFADVMVCYTMTSSLYIITFGMGASPFTNIESVKIFCQSMCVAILVNYFYVFSFYGSCLVFAGQLEQNRYHSVFCCKIPSVEYLDRQPTWFKTMMSDGHDLSTHHDSVPYQNHFIQHFLREHYTEWITNTYVKPFVVILYLIYASFSFMGCLQISDGSNIVNLLASNSPSVSYALTQQKYFSNYSPVIGFYIYEPIEYWNSTVQEHLKTLSHGFNKISWIDNFFHYLRVVNVSASTKNDFITILKGSFLRSPEYQHFSEDIIFTKNRETDEYDIIASRMYLVARTTEKKREEVVELLEKLRPLMLINSIKFIAFNPTFVFMDRYSSSVISPILTSGFSVLTILILTFFLVINPLGNFWLILTVTSVELGVLGLMTLWNVGMDSISILCLIYTLNFAMDHCVPHLYTFVLASEHTRTQCIKSALEEHGAAILQNTSCFVIGIMPLVFVPSNLTYTLFKCSLLTAGCTVLHCFIILPVFLTFFPPSKKRHKKKKRAKRKERERERERERDREREEIECIEVRENPDHVTNV</sequence>
<dbReference type="SUPFAM" id="SSF82866">
    <property type="entry name" value="Multidrug efflux transporter AcrB transmembrane domain"/>
    <property type="match status" value="2"/>
</dbReference>
<feature type="domain" description="SSD" evidence="9">
    <location>
        <begin position="246"/>
        <end position="397"/>
    </location>
</feature>
<feature type="region of interest" description="Disordered" evidence="7">
    <location>
        <begin position="823"/>
        <end position="849"/>
    </location>
</feature>
<accession>A0A6J2P7J2</accession>
<name>A0A6J2P7J2_COTGO</name>
<feature type="compositionally biased region" description="Basic and acidic residues" evidence="7">
    <location>
        <begin position="833"/>
        <end position="849"/>
    </location>
</feature>
<feature type="compositionally biased region" description="Basic residues" evidence="7">
    <location>
        <begin position="823"/>
        <end position="832"/>
    </location>
</feature>
<feature type="transmembrane region" description="Helical" evidence="8">
    <location>
        <begin position="693"/>
        <end position="713"/>
    </location>
</feature>
<feature type="transmembrane region" description="Helical" evidence="8">
    <location>
        <begin position="378"/>
        <end position="398"/>
    </location>
</feature>
<dbReference type="CTD" id="442213"/>
<evidence type="ECO:0000256" key="1">
    <source>
        <dbReference type="ARBA" id="ARBA00004141"/>
    </source>
</evidence>
<feature type="transmembrane region" description="Helical" evidence="8">
    <location>
        <begin position="796"/>
        <end position="817"/>
    </location>
</feature>
<dbReference type="InterPro" id="IPR000731">
    <property type="entry name" value="SSD"/>
</dbReference>
<dbReference type="GO" id="GO:0016020">
    <property type="term" value="C:membrane"/>
    <property type="evidence" value="ECO:0007669"/>
    <property type="project" value="UniProtKB-SubCell"/>
</dbReference>
<keyword evidence="6" id="KW-0325">Glycoprotein</keyword>
<evidence type="ECO:0000313" key="10">
    <source>
        <dbReference type="Proteomes" id="UP000504630"/>
    </source>
</evidence>
<evidence type="ECO:0000256" key="6">
    <source>
        <dbReference type="ARBA" id="ARBA00023180"/>
    </source>
</evidence>
<keyword evidence="4 8" id="KW-1133">Transmembrane helix</keyword>
<evidence type="ECO:0000259" key="9">
    <source>
        <dbReference type="PROSITE" id="PS50156"/>
    </source>
</evidence>
<evidence type="ECO:0000256" key="8">
    <source>
        <dbReference type="SAM" id="Phobius"/>
    </source>
</evidence>
<gene>
    <name evidence="11" type="primary">ptchd4</name>
</gene>
<dbReference type="OrthoDB" id="10027883at2759"/>
<evidence type="ECO:0000256" key="4">
    <source>
        <dbReference type="ARBA" id="ARBA00022989"/>
    </source>
</evidence>
<dbReference type="PROSITE" id="PS50156">
    <property type="entry name" value="SSD"/>
    <property type="match status" value="1"/>
</dbReference>
<evidence type="ECO:0000313" key="11">
    <source>
        <dbReference type="RefSeq" id="XP_029281369.1"/>
    </source>
</evidence>
<dbReference type="FunCoup" id="A0A6J2P7J2">
    <property type="interactions" value="93"/>
</dbReference>
<keyword evidence="3 8" id="KW-0812">Transmembrane</keyword>
<evidence type="ECO:0000256" key="3">
    <source>
        <dbReference type="ARBA" id="ARBA00022692"/>
    </source>
</evidence>
<dbReference type="Gene3D" id="1.20.1640.10">
    <property type="entry name" value="Multidrug efflux transporter AcrB transmembrane domain"/>
    <property type="match status" value="2"/>
</dbReference>
<dbReference type="Proteomes" id="UP000504630">
    <property type="component" value="Chromosome 24"/>
</dbReference>
<dbReference type="PANTHER" id="PTHR10796:SF15">
    <property type="entry name" value="PATCHED DOMAIN-CONTAINING PROTEIN 4"/>
    <property type="match status" value="1"/>
</dbReference>
<feature type="transmembrane region" description="Helical" evidence="8">
    <location>
        <begin position="43"/>
        <end position="61"/>
    </location>
</feature>
<dbReference type="Pfam" id="PF02460">
    <property type="entry name" value="Patched"/>
    <property type="match status" value="1"/>
</dbReference>
<reference evidence="11" key="1">
    <citation type="submission" date="2025-08" db="UniProtKB">
        <authorList>
            <consortium name="RefSeq"/>
        </authorList>
    </citation>
    <scope>IDENTIFICATION</scope>
</reference>
<comment type="subcellular location">
    <subcellularLocation>
        <location evidence="1">Membrane</location>
        <topology evidence="1">Multi-pass membrane protein</topology>
    </subcellularLocation>
</comment>
<dbReference type="InParanoid" id="A0A6J2P7J2"/>